<dbReference type="InterPro" id="IPR051411">
    <property type="entry name" value="Polyketide_trans_af380"/>
</dbReference>
<evidence type="ECO:0000313" key="2">
    <source>
        <dbReference type="EMBL" id="ETP09369.1"/>
    </source>
</evidence>
<dbReference type="EMBL" id="ANIX01002948">
    <property type="protein sequence ID" value="ETP09369.1"/>
    <property type="molecule type" value="Genomic_DNA"/>
</dbReference>
<evidence type="ECO:0008006" key="4">
    <source>
        <dbReference type="Google" id="ProtNLM"/>
    </source>
</evidence>
<proteinExistence type="inferred from homology"/>
<comment type="similarity">
    <text evidence="1">Belongs to the polyketide transferase af380 family.</text>
</comment>
<dbReference type="SUPFAM" id="SSF53474">
    <property type="entry name" value="alpha/beta-Hydrolases"/>
    <property type="match status" value="1"/>
</dbReference>
<dbReference type="Gene3D" id="1.10.10.800">
    <property type="match status" value="1"/>
</dbReference>
<comment type="caution">
    <text evidence="2">The sequence shown here is derived from an EMBL/GenBank/DDBJ whole genome shotgun (WGS) entry which is preliminary data.</text>
</comment>
<organism evidence="2 3">
    <name type="scientific">Phytophthora nicotianae CJ01A1</name>
    <dbReference type="NCBI Taxonomy" id="1317063"/>
    <lineage>
        <taxon>Eukaryota</taxon>
        <taxon>Sar</taxon>
        <taxon>Stramenopiles</taxon>
        <taxon>Oomycota</taxon>
        <taxon>Peronosporomycetes</taxon>
        <taxon>Peronosporales</taxon>
        <taxon>Peronosporaceae</taxon>
        <taxon>Phytophthora</taxon>
    </lineage>
</organism>
<accession>W2WIE1</accession>
<gene>
    <name evidence="2" type="ORF">F441_14766</name>
</gene>
<dbReference type="InterPro" id="IPR029058">
    <property type="entry name" value="AB_hydrolase_fold"/>
</dbReference>
<dbReference type="AlphaFoldDB" id="W2WIE1"/>
<dbReference type="PANTHER" id="PTHR47751:SF1">
    <property type="entry name" value="SUPERFAMILY HYDROLASE, PUTATIVE (AFU_ORTHOLOGUE AFUA_2G16580)-RELATED"/>
    <property type="match status" value="1"/>
</dbReference>
<evidence type="ECO:0000256" key="1">
    <source>
        <dbReference type="ARBA" id="ARBA00029464"/>
    </source>
</evidence>
<evidence type="ECO:0000313" key="3">
    <source>
        <dbReference type="Proteomes" id="UP000018958"/>
    </source>
</evidence>
<dbReference type="OrthoDB" id="109316at2759"/>
<sequence>MIDMGAANRNGPGNSQTIDQRKEIIDQMSQQRSIEAAGGEVQYTSGTVHELTPDTPDFQREFFDFYRTVRGEYTPPGSWPNVTTHPTLTSAARFMNFYPLNDIDSISPRPLLFVAGDQAFSREYSEAAYAGAAEPKELYWVAGAGHVDLYDRVSLIPFDKLTEFFTVSLTVNSTQSN</sequence>
<name>W2WIE1_PHYNI</name>
<dbReference type="PANTHER" id="PTHR47751">
    <property type="entry name" value="SUPERFAMILY HYDROLASE, PUTATIVE (AFU_ORTHOLOGUE AFUA_2G16580)-RELATED"/>
    <property type="match status" value="1"/>
</dbReference>
<dbReference type="Proteomes" id="UP000018958">
    <property type="component" value="Unassembled WGS sequence"/>
</dbReference>
<reference evidence="2 3" key="1">
    <citation type="submission" date="2013-11" db="EMBL/GenBank/DDBJ databases">
        <title>The Genome Sequence of Phytophthora parasitica CJ01A1.</title>
        <authorList>
            <consortium name="The Broad Institute Genomics Platform"/>
            <person name="Russ C."/>
            <person name="Tyler B."/>
            <person name="Panabieres F."/>
            <person name="Shan W."/>
            <person name="Tripathy S."/>
            <person name="Grunwald N."/>
            <person name="Machado M."/>
            <person name="Johnson C.S."/>
            <person name="Walker B."/>
            <person name="Young S.K."/>
            <person name="Zeng Q."/>
            <person name="Gargeya S."/>
            <person name="Fitzgerald M."/>
            <person name="Haas B."/>
            <person name="Abouelleil A."/>
            <person name="Allen A.W."/>
            <person name="Alvarado L."/>
            <person name="Arachchi H.M."/>
            <person name="Berlin A.M."/>
            <person name="Chapman S.B."/>
            <person name="Gainer-Dewar J."/>
            <person name="Goldberg J."/>
            <person name="Griggs A."/>
            <person name="Gujja S."/>
            <person name="Hansen M."/>
            <person name="Howarth C."/>
            <person name="Imamovic A."/>
            <person name="Ireland A."/>
            <person name="Larimer J."/>
            <person name="McCowan C."/>
            <person name="Murphy C."/>
            <person name="Pearson M."/>
            <person name="Poon T.W."/>
            <person name="Priest M."/>
            <person name="Roberts A."/>
            <person name="Saif S."/>
            <person name="Shea T."/>
            <person name="Sisk P."/>
            <person name="Sykes S."/>
            <person name="Wortman J."/>
            <person name="Nusbaum C."/>
            <person name="Birren B."/>
        </authorList>
    </citation>
    <scope>NUCLEOTIDE SEQUENCE [LARGE SCALE GENOMIC DNA]</scope>
    <source>
        <strain evidence="2 3">CJ01A1</strain>
    </source>
</reference>
<protein>
    <recommendedName>
        <fullName evidence="4">AB hydrolase-1 domain-containing protein</fullName>
    </recommendedName>
</protein>